<dbReference type="Proteomes" id="UP000202440">
    <property type="component" value="Chromosome"/>
</dbReference>
<dbReference type="RefSeq" id="WP_094059333.1">
    <property type="nucleotide sequence ID" value="NZ_CP022530.1"/>
</dbReference>
<dbReference type="KEGG" id="bsan:CHH28_05295"/>
<gene>
    <name evidence="5" type="ORF">CHH28_05295</name>
</gene>
<organism evidence="5 6">
    <name type="scientific">Bacterioplanes sanyensis</name>
    <dbReference type="NCBI Taxonomy" id="1249553"/>
    <lineage>
        <taxon>Bacteria</taxon>
        <taxon>Pseudomonadati</taxon>
        <taxon>Pseudomonadota</taxon>
        <taxon>Gammaproteobacteria</taxon>
        <taxon>Oceanospirillales</taxon>
        <taxon>Oceanospirillaceae</taxon>
        <taxon>Bacterioplanes</taxon>
    </lineage>
</organism>
<evidence type="ECO:0000256" key="2">
    <source>
        <dbReference type="ARBA" id="ARBA00022729"/>
    </source>
</evidence>
<feature type="chain" id="PRO_5012962700" evidence="3">
    <location>
        <begin position="20"/>
        <end position="264"/>
    </location>
</feature>
<comment type="similarity">
    <text evidence="1">Belongs to the bacterial solute-binding protein 3 family.</text>
</comment>
<dbReference type="PANTHER" id="PTHR35936:SF6">
    <property type="entry name" value="AMINO ACID ABC TRANSPORTER SUBSTRATE-BINDING PAAT FAMILY PROTEIN"/>
    <property type="match status" value="1"/>
</dbReference>
<dbReference type="OrthoDB" id="7677520at2"/>
<dbReference type="SMART" id="SM00062">
    <property type="entry name" value="PBPb"/>
    <property type="match status" value="1"/>
</dbReference>
<evidence type="ECO:0000256" key="1">
    <source>
        <dbReference type="ARBA" id="ARBA00010333"/>
    </source>
</evidence>
<dbReference type="InterPro" id="IPR001638">
    <property type="entry name" value="Solute-binding_3/MltF_N"/>
</dbReference>
<evidence type="ECO:0000313" key="6">
    <source>
        <dbReference type="Proteomes" id="UP000202440"/>
    </source>
</evidence>
<dbReference type="Gene3D" id="3.40.190.10">
    <property type="entry name" value="Periplasmic binding protein-like II"/>
    <property type="match status" value="2"/>
</dbReference>
<keyword evidence="6" id="KW-1185">Reference proteome</keyword>
<protein>
    <submittedName>
        <fullName evidence="5">Amino acid ABC transporter substrate-binding protein</fullName>
    </submittedName>
</protein>
<dbReference type="PANTHER" id="PTHR35936">
    <property type="entry name" value="MEMBRANE-BOUND LYTIC MUREIN TRANSGLYCOSYLASE F"/>
    <property type="match status" value="1"/>
</dbReference>
<dbReference type="Pfam" id="PF00497">
    <property type="entry name" value="SBP_bac_3"/>
    <property type="match status" value="1"/>
</dbReference>
<accession>A0A222FI27</accession>
<feature type="domain" description="Solute-binding protein family 3/N-terminal" evidence="4">
    <location>
        <begin position="46"/>
        <end position="259"/>
    </location>
</feature>
<keyword evidence="2 3" id="KW-0732">Signal</keyword>
<dbReference type="EMBL" id="CP022530">
    <property type="protein sequence ID" value="ASP38134.1"/>
    <property type="molecule type" value="Genomic_DNA"/>
</dbReference>
<dbReference type="SUPFAM" id="SSF53850">
    <property type="entry name" value="Periplasmic binding protein-like II"/>
    <property type="match status" value="1"/>
</dbReference>
<evidence type="ECO:0000256" key="3">
    <source>
        <dbReference type="SAM" id="SignalP"/>
    </source>
</evidence>
<proteinExistence type="inferred from homology"/>
<evidence type="ECO:0000313" key="5">
    <source>
        <dbReference type="EMBL" id="ASP38134.1"/>
    </source>
</evidence>
<evidence type="ECO:0000259" key="4">
    <source>
        <dbReference type="SMART" id="SM00062"/>
    </source>
</evidence>
<feature type="signal peptide" evidence="3">
    <location>
        <begin position="1"/>
        <end position="19"/>
    </location>
</feature>
<name>A0A222FI27_9GAMM</name>
<sequence>MVKALVLLAMLLASVMVQASGRCQHFTASGNAEYPPYLWRSAQDPMVLVGANAMLMDYIAEQLGVSIDIGYVGPWGRTQEELAKGHIDFIAGAFFTEPRTKRMDYLYPAFQLTRTAVWVSEFRPFNYSQWQDLVGRQGVTVINNSFGQAFDEYAAENLTIHEAVKLEQGLRMLQGDRVDYFIYELNPGRAYASQLGISDVRPLAVPVSQEPLYLTMSKQSVCNTPEFRQRIEQVLQKAEQEKVMEGFLQQAISDWRESASTDLD</sequence>
<dbReference type="AlphaFoldDB" id="A0A222FI27"/>
<reference evidence="5 6" key="1">
    <citation type="submission" date="2017-07" db="EMBL/GenBank/DDBJ databases">
        <title>Annotated genome sequence of Bacterioplanes sanyensis isolated from Red Sea.</title>
        <authorList>
            <person name="Rehman Z.U."/>
        </authorList>
    </citation>
    <scope>NUCLEOTIDE SEQUENCE [LARGE SCALE GENOMIC DNA]</scope>
    <source>
        <strain evidence="5 6">NV9</strain>
    </source>
</reference>